<keyword evidence="4" id="KW-1185">Reference proteome</keyword>
<dbReference type="Pfam" id="PF12706">
    <property type="entry name" value="Lactamase_B_2"/>
    <property type="match status" value="1"/>
</dbReference>
<accession>A0A8J3ZCD1</accession>
<dbReference type="SUPFAM" id="SSF56281">
    <property type="entry name" value="Metallo-hydrolase/oxidoreductase"/>
    <property type="match status" value="1"/>
</dbReference>
<comment type="caution">
    <text evidence="3">The sequence shown here is derived from an EMBL/GenBank/DDBJ whole genome shotgun (WGS) entry which is preliminary data.</text>
</comment>
<name>A0A8J3ZCD1_9ACTN</name>
<keyword evidence="1" id="KW-0255">Endonuclease</keyword>
<protein>
    <submittedName>
        <fullName evidence="3">MBL fold metallo-hydrolase</fullName>
    </submittedName>
</protein>
<dbReference type="AlphaFoldDB" id="A0A8J3ZCD1"/>
<gene>
    <name evidence="3" type="ORF">Vau01_066160</name>
</gene>
<evidence type="ECO:0000256" key="1">
    <source>
        <dbReference type="ARBA" id="ARBA00022759"/>
    </source>
</evidence>
<dbReference type="InterPro" id="IPR001279">
    <property type="entry name" value="Metallo-B-lactamas"/>
</dbReference>
<evidence type="ECO:0000313" key="3">
    <source>
        <dbReference type="EMBL" id="GIJ59100.1"/>
    </source>
</evidence>
<sequence>MEHDGFRLLIDPGYAVTPLLDPSSLDAVFISHGHPDHCADLNPLLRGRVLGSSRSPGSPPPGSPPLPVFSLAGAIDPVLALDGAWVSDAARPHAVEPGARFEIGPFVATTRLLPHHVPNLGIRLSAGGVAVAYTGDTGPSPEIASLAETADLLLAEATYPERVPDPDAPYLSTAEQAGRDAVTAGVGHLVLTHLWPGIPRPSARDAAAASYSGPIDVAEPLLTFDL</sequence>
<proteinExistence type="predicted"/>
<dbReference type="EMBL" id="BOPG01000044">
    <property type="protein sequence ID" value="GIJ59100.1"/>
    <property type="molecule type" value="Genomic_DNA"/>
</dbReference>
<dbReference type="Proteomes" id="UP000612585">
    <property type="component" value="Unassembled WGS sequence"/>
</dbReference>
<dbReference type="InterPro" id="IPR036866">
    <property type="entry name" value="RibonucZ/Hydroxyglut_hydro"/>
</dbReference>
<dbReference type="Gene3D" id="3.60.15.10">
    <property type="entry name" value="Ribonuclease Z/Hydroxyacylglutathione hydrolase-like"/>
    <property type="match status" value="1"/>
</dbReference>
<keyword evidence="1" id="KW-0378">Hydrolase</keyword>
<feature type="domain" description="Metallo-beta-lactamase" evidence="2">
    <location>
        <begin position="1"/>
        <end position="188"/>
    </location>
</feature>
<keyword evidence="1" id="KW-0540">Nuclease</keyword>
<dbReference type="PANTHER" id="PTHR46018">
    <property type="entry name" value="ZINC PHOSPHODIESTERASE ELAC PROTEIN 1"/>
    <property type="match status" value="1"/>
</dbReference>
<dbReference type="GO" id="GO:0042781">
    <property type="term" value="F:3'-tRNA processing endoribonuclease activity"/>
    <property type="evidence" value="ECO:0007669"/>
    <property type="project" value="TreeGrafter"/>
</dbReference>
<dbReference type="PANTHER" id="PTHR46018:SF2">
    <property type="entry name" value="ZINC PHOSPHODIESTERASE ELAC PROTEIN 1"/>
    <property type="match status" value="1"/>
</dbReference>
<dbReference type="SMART" id="SM00849">
    <property type="entry name" value="Lactamase_B"/>
    <property type="match status" value="1"/>
</dbReference>
<organism evidence="3 4">
    <name type="scientific">Virgisporangium aurantiacum</name>
    <dbReference type="NCBI Taxonomy" id="175570"/>
    <lineage>
        <taxon>Bacteria</taxon>
        <taxon>Bacillati</taxon>
        <taxon>Actinomycetota</taxon>
        <taxon>Actinomycetes</taxon>
        <taxon>Micromonosporales</taxon>
        <taxon>Micromonosporaceae</taxon>
        <taxon>Virgisporangium</taxon>
    </lineage>
</organism>
<evidence type="ECO:0000259" key="2">
    <source>
        <dbReference type="SMART" id="SM00849"/>
    </source>
</evidence>
<reference evidence="3" key="1">
    <citation type="submission" date="2021-01" db="EMBL/GenBank/DDBJ databases">
        <title>Whole genome shotgun sequence of Virgisporangium aurantiacum NBRC 16421.</title>
        <authorList>
            <person name="Komaki H."/>
            <person name="Tamura T."/>
        </authorList>
    </citation>
    <scope>NUCLEOTIDE SEQUENCE</scope>
    <source>
        <strain evidence="3">NBRC 16421</strain>
    </source>
</reference>
<evidence type="ECO:0000313" key="4">
    <source>
        <dbReference type="Proteomes" id="UP000612585"/>
    </source>
</evidence>